<dbReference type="InterPro" id="IPR001841">
    <property type="entry name" value="Znf_RING"/>
</dbReference>
<organism evidence="7 8">
    <name type="scientific">Rhinopomastus cyanomelas</name>
    <name type="common">Common scimitarbill</name>
    <dbReference type="NCBI Taxonomy" id="113115"/>
    <lineage>
        <taxon>Eukaryota</taxon>
        <taxon>Metazoa</taxon>
        <taxon>Chordata</taxon>
        <taxon>Craniata</taxon>
        <taxon>Vertebrata</taxon>
        <taxon>Euteleostomi</taxon>
        <taxon>Archelosauria</taxon>
        <taxon>Archosauria</taxon>
        <taxon>Dinosauria</taxon>
        <taxon>Saurischia</taxon>
        <taxon>Theropoda</taxon>
        <taxon>Coelurosauria</taxon>
        <taxon>Aves</taxon>
        <taxon>Neognathae</taxon>
        <taxon>Neoaves</taxon>
        <taxon>Telluraves</taxon>
        <taxon>Coraciimorphae</taxon>
        <taxon>Bucerotiformes</taxon>
        <taxon>Rhinopomastidae</taxon>
        <taxon>Rhinopomastus</taxon>
    </lineage>
</organism>
<keyword evidence="1" id="KW-0479">Metal-binding</keyword>
<dbReference type="InterPro" id="IPR011011">
    <property type="entry name" value="Znf_FYVE_PHD"/>
</dbReference>
<protein>
    <submittedName>
        <fullName evidence="7">PHF7 protein</fullName>
    </submittedName>
</protein>
<dbReference type="Pfam" id="PF13639">
    <property type="entry name" value="zf-RING_2"/>
    <property type="match status" value="1"/>
</dbReference>
<dbReference type="Pfam" id="PF26054">
    <property type="entry name" value="PHD_G2E3"/>
    <property type="match status" value="1"/>
</dbReference>
<dbReference type="Gene3D" id="3.30.40.10">
    <property type="entry name" value="Zinc/RING finger domain, C3HC4 (zinc finger)"/>
    <property type="match status" value="3"/>
</dbReference>
<keyword evidence="8" id="KW-1185">Reference proteome</keyword>
<evidence type="ECO:0000256" key="1">
    <source>
        <dbReference type="ARBA" id="ARBA00022723"/>
    </source>
</evidence>
<accession>A0A7L1NLD1</accession>
<evidence type="ECO:0000259" key="6">
    <source>
        <dbReference type="PROSITE" id="PS51805"/>
    </source>
</evidence>
<comment type="caution">
    <text evidence="7">The sequence shown here is derived from an EMBL/GenBank/DDBJ whole genome shotgun (WGS) entry which is preliminary data.</text>
</comment>
<evidence type="ECO:0000256" key="3">
    <source>
        <dbReference type="ARBA" id="ARBA00022833"/>
    </source>
</evidence>
<feature type="domain" description="PHD-type" evidence="6">
    <location>
        <begin position="1"/>
        <end position="48"/>
    </location>
</feature>
<dbReference type="PANTHER" id="PTHR12420:SF47">
    <property type="entry name" value="PHD FINGER PROTEIN 7"/>
    <property type="match status" value="1"/>
</dbReference>
<dbReference type="OrthoDB" id="512616at2759"/>
<dbReference type="PANTHER" id="PTHR12420">
    <property type="entry name" value="PHD FINGER PROTEIN"/>
    <property type="match status" value="1"/>
</dbReference>
<dbReference type="GO" id="GO:0008270">
    <property type="term" value="F:zinc ion binding"/>
    <property type="evidence" value="ECO:0007669"/>
    <property type="project" value="UniProtKB-KW"/>
</dbReference>
<keyword evidence="2 4" id="KW-0863">Zinc-finger</keyword>
<dbReference type="InterPro" id="IPR051188">
    <property type="entry name" value="PHD-type_Zinc_Finger"/>
</dbReference>
<dbReference type="SMART" id="SM00184">
    <property type="entry name" value="RING"/>
    <property type="match status" value="2"/>
</dbReference>
<dbReference type="PROSITE" id="PS51805">
    <property type="entry name" value="EPHD"/>
    <property type="match status" value="1"/>
</dbReference>
<keyword evidence="3" id="KW-0862">Zinc</keyword>
<evidence type="ECO:0000313" key="8">
    <source>
        <dbReference type="Proteomes" id="UP000565785"/>
    </source>
</evidence>
<evidence type="ECO:0000256" key="2">
    <source>
        <dbReference type="ARBA" id="ARBA00022771"/>
    </source>
</evidence>
<gene>
    <name evidence="7" type="primary">Phf7_1</name>
    <name evidence="7" type="ORF">RHICYA_R06235</name>
</gene>
<dbReference type="EMBL" id="VXBP01006201">
    <property type="protein sequence ID" value="NXN99207.1"/>
    <property type="molecule type" value="Genomic_DNA"/>
</dbReference>
<sequence>CFVCGKSGATISCLEMGCDCRFHLPCAMEGCCVTQYFPPYRSFCWEHHLEQAVEVNPEANTTCLICLDQVEDKISHSTMVCPVCQHAWFHRGCIQGLALSAGITSFQCPLCGDKKEFVAEMMILGIQIPLRPPVWEDPQDFSLLDRHSRCDASKCLCPQGREWGKVDEEGPWQLLLCSSCAAEGTHRSCSGLDTSTDSWECSSC</sequence>
<proteinExistence type="predicted"/>
<dbReference type="PROSITE" id="PS01359">
    <property type="entry name" value="ZF_PHD_1"/>
    <property type="match status" value="1"/>
</dbReference>
<feature type="non-terminal residue" evidence="7">
    <location>
        <position position="204"/>
    </location>
</feature>
<dbReference type="GO" id="GO:0005634">
    <property type="term" value="C:nucleus"/>
    <property type="evidence" value="ECO:0007669"/>
    <property type="project" value="TreeGrafter"/>
</dbReference>
<evidence type="ECO:0000313" key="7">
    <source>
        <dbReference type="EMBL" id="NXN99207.1"/>
    </source>
</evidence>
<dbReference type="Proteomes" id="UP000565785">
    <property type="component" value="Unassembled WGS sequence"/>
</dbReference>
<dbReference type="InterPro" id="IPR034732">
    <property type="entry name" value="EPHD"/>
</dbReference>
<evidence type="ECO:0000256" key="4">
    <source>
        <dbReference type="PROSITE-ProRule" id="PRU00175"/>
    </source>
</evidence>
<dbReference type="InterPro" id="IPR059102">
    <property type="entry name" value="PHD_PHF7/G2E3-like"/>
</dbReference>
<evidence type="ECO:0000259" key="5">
    <source>
        <dbReference type="PROSITE" id="PS50089"/>
    </source>
</evidence>
<dbReference type="AlphaFoldDB" id="A0A7L1NLD1"/>
<dbReference type="InterPro" id="IPR013083">
    <property type="entry name" value="Znf_RING/FYVE/PHD"/>
</dbReference>
<name>A0A7L1NLD1_RHICY</name>
<feature type="domain" description="RING-type" evidence="5">
    <location>
        <begin position="63"/>
        <end position="111"/>
    </location>
</feature>
<dbReference type="SMART" id="SM00249">
    <property type="entry name" value="PHD"/>
    <property type="match status" value="3"/>
</dbReference>
<reference evidence="7 8" key="1">
    <citation type="submission" date="2019-09" db="EMBL/GenBank/DDBJ databases">
        <title>Bird 10,000 Genomes (B10K) Project - Family phase.</title>
        <authorList>
            <person name="Zhang G."/>
        </authorList>
    </citation>
    <scope>NUCLEOTIDE SEQUENCE [LARGE SCALE GENOMIC DNA]</scope>
    <source>
        <strain evidence="7">B10K-DU-002-35</strain>
        <tissue evidence="7">Muscle</tissue>
    </source>
</reference>
<dbReference type="SUPFAM" id="SSF57903">
    <property type="entry name" value="FYVE/PHD zinc finger"/>
    <property type="match status" value="2"/>
</dbReference>
<dbReference type="InterPro" id="IPR019786">
    <property type="entry name" value="Zinc_finger_PHD-type_CS"/>
</dbReference>
<dbReference type="InterPro" id="IPR001965">
    <property type="entry name" value="Znf_PHD"/>
</dbReference>
<dbReference type="PROSITE" id="PS50089">
    <property type="entry name" value="ZF_RING_2"/>
    <property type="match status" value="1"/>
</dbReference>
<feature type="non-terminal residue" evidence="7">
    <location>
        <position position="1"/>
    </location>
</feature>